<keyword evidence="1" id="KW-0732">Signal</keyword>
<evidence type="ECO:0000256" key="1">
    <source>
        <dbReference type="SAM" id="SignalP"/>
    </source>
</evidence>
<evidence type="ECO:0008006" key="4">
    <source>
        <dbReference type="Google" id="ProtNLM"/>
    </source>
</evidence>
<proteinExistence type="predicted"/>
<name>A0ABR2YQC1_9CHLO</name>
<evidence type="ECO:0000313" key="2">
    <source>
        <dbReference type="EMBL" id="KAK9909249.1"/>
    </source>
</evidence>
<reference evidence="2 3" key="1">
    <citation type="journal article" date="2024" name="Nat. Commun.">
        <title>Phylogenomics reveals the evolutionary origins of lichenization in chlorophyte algae.</title>
        <authorList>
            <person name="Puginier C."/>
            <person name="Libourel C."/>
            <person name="Otte J."/>
            <person name="Skaloud P."/>
            <person name="Haon M."/>
            <person name="Grisel S."/>
            <person name="Petersen M."/>
            <person name="Berrin J.G."/>
            <person name="Delaux P.M."/>
            <person name="Dal Grande F."/>
            <person name="Keller J."/>
        </authorList>
    </citation>
    <scope>NUCLEOTIDE SEQUENCE [LARGE SCALE GENOMIC DNA]</scope>
    <source>
        <strain evidence="2 3">SAG 216-7</strain>
    </source>
</reference>
<protein>
    <recommendedName>
        <fullName evidence="4">Transposase DDE domain-containing protein</fullName>
    </recommendedName>
</protein>
<dbReference type="Proteomes" id="UP001491310">
    <property type="component" value="Unassembled WGS sequence"/>
</dbReference>
<organism evidence="2 3">
    <name type="scientific">Coccomyxa subellipsoidea</name>
    <dbReference type="NCBI Taxonomy" id="248742"/>
    <lineage>
        <taxon>Eukaryota</taxon>
        <taxon>Viridiplantae</taxon>
        <taxon>Chlorophyta</taxon>
        <taxon>core chlorophytes</taxon>
        <taxon>Trebouxiophyceae</taxon>
        <taxon>Trebouxiophyceae incertae sedis</taxon>
        <taxon>Coccomyxaceae</taxon>
        <taxon>Coccomyxa</taxon>
    </lineage>
</organism>
<sequence>MVSGVQAWLTLVLKATFSFLLERTLHLRKAQETALRRPIGDWMLLSGCMMKTTFWLKTRFDRLTAKIQPIGYGLEGVFACLRRLVSLRARLKMRSSTAAGGVSRPRYFAGFGKGLSIMQQKIPNLFPHQLD</sequence>
<comment type="caution">
    <text evidence="2">The sequence shown here is derived from an EMBL/GenBank/DDBJ whole genome shotgun (WGS) entry which is preliminary data.</text>
</comment>
<keyword evidence="3" id="KW-1185">Reference proteome</keyword>
<feature type="signal peptide" evidence="1">
    <location>
        <begin position="1"/>
        <end position="18"/>
    </location>
</feature>
<accession>A0ABR2YQC1</accession>
<gene>
    <name evidence="2" type="ORF">WJX75_009480</name>
</gene>
<feature type="chain" id="PRO_5047049334" description="Transposase DDE domain-containing protein" evidence="1">
    <location>
        <begin position="19"/>
        <end position="131"/>
    </location>
</feature>
<dbReference type="EMBL" id="JALJOT010000007">
    <property type="protein sequence ID" value="KAK9909249.1"/>
    <property type="molecule type" value="Genomic_DNA"/>
</dbReference>
<evidence type="ECO:0000313" key="3">
    <source>
        <dbReference type="Proteomes" id="UP001491310"/>
    </source>
</evidence>